<evidence type="ECO:0000313" key="3">
    <source>
        <dbReference type="EMBL" id="ETO36879.1"/>
    </source>
</evidence>
<dbReference type="Pfam" id="PF12894">
    <property type="entry name" value="ANAPC4_WD40"/>
    <property type="match status" value="1"/>
</dbReference>
<dbReference type="Proteomes" id="UP000023152">
    <property type="component" value="Unassembled WGS sequence"/>
</dbReference>
<name>X6PFU3_RETFI</name>
<feature type="region of interest" description="Disordered" evidence="1">
    <location>
        <begin position="105"/>
        <end position="160"/>
    </location>
</feature>
<feature type="non-terminal residue" evidence="3">
    <location>
        <position position="160"/>
    </location>
</feature>
<dbReference type="InterPro" id="IPR024977">
    <property type="entry name" value="Apc4-like_WD40_dom"/>
</dbReference>
<dbReference type="AlphaFoldDB" id="X6PFU3"/>
<feature type="compositionally biased region" description="Acidic residues" evidence="1">
    <location>
        <begin position="116"/>
        <end position="125"/>
    </location>
</feature>
<feature type="compositionally biased region" description="Basic and acidic residues" evidence="1">
    <location>
        <begin position="126"/>
        <end position="140"/>
    </location>
</feature>
<protein>
    <recommendedName>
        <fullName evidence="2">Anaphase-promoting complex subunit 4-like WD40 domain-containing protein</fullName>
    </recommendedName>
</protein>
<evidence type="ECO:0000313" key="4">
    <source>
        <dbReference type="Proteomes" id="UP000023152"/>
    </source>
</evidence>
<evidence type="ECO:0000256" key="1">
    <source>
        <dbReference type="SAM" id="MobiDB-lite"/>
    </source>
</evidence>
<organism evidence="3 4">
    <name type="scientific">Reticulomyxa filosa</name>
    <dbReference type="NCBI Taxonomy" id="46433"/>
    <lineage>
        <taxon>Eukaryota</taxon>
        <taxon>Sar</taxon>
        <taxon>Rhizaria</taxon>
        <taxon>Retaria</taxon>
        <taxon>Foraminifera</taxon>
        <taxon>Monothalamids</taxon>
        <taxon>Reticulomyxidae</taxon>
        <taxon>Reticulomyxa</taxon>
    </lineage>
</organism>
<proteinExistence type="predicted"/>
<feature type="domain" description="Anaphase-promoting complex subunit 4-like WD40" evidence="2">
    <location>
        <begin position="30"/>
        <end position="77"/>
    </location>
</feature>
<keyword evidence="4" id="KW-1185">Reference proteome</keyword>
<evidence type="ECO:0000259" key="2">
    <source>
        <dbReference type="Pfam" id="PF12894"/>
    </source>
</evidence>
<comment type="caution">
    <text evidence="3">The sequence shown here is derived from an EMBL/GenBank/DDBJ whole genome shotgun (WGS) entry which is preliminary data.</text>
</comment>
<sequence>MPAFTRNVQKLRTAKQEEKKKKKKYLQVAITNNDRNNNVTGLAWSYDGKELVATYSHRDIALFDLYSSRTCANFNNCEALIKKNEQSTTASTSLLQNESALELIGILGESTTTTDESTDEHDNNDDDGHHRESESEEKSSARGLQKKQQDKKASRTNQIT</sequence>
<dbReference type="EMBL" id="ASPP01000189">
    <property type="protein sequence ID" value="ETO36879.1"/>
    <property type="molecule type" value="Genomic_DNA"/>
</dbReference>
<reference evidence="3 4" key="1">
    <citation type="journal article" date="2013" name="Curr. Biol.">
        <title>The Genome of the Foraminiferan Reticulomyxa filosa.</title>
        <authorList>
            <person name="Glockner G."/>
            <person name="Hulsmann N."/>
            <person name="Schleicher M."/>
            <person name="Noegel A.A."/>
            <person name="Eichinger L."/>
            <person name="Gallinger C."/>
            <person name="Pawlowski J."/>
            <person name="Sierra R."/>
            <person name="Euteneuer U."/>
            <person name="Pillet L."/>
            <person name="Moustafa A."/>
            <person name="Platzer M."/>
            <person name="Groth M."/>
            <person name="Szafranski K."/>
            <person name="Schliwa M."/>
        </authorList>
    </citation>
    <scope>NUCLEOTIDE SEQUENCE [LARGE SCALE GENOMIC DNA]</scope>
</reference>
<accession>X6PFU3</accession>
<gene>
    <name evidence="3" type="ORF">RFI_00183</name>
</gene>